<accession>A0A1M5NKD1</accession>
<evidence type="ECO:0000256" key="1">
    <source>
        <dbReference type="SAM" id="Coils"/>
    </source>
</evidence>
<dbReference type="Proteomes" id="UP000242520">
    <property type="component" value="Unassembled WGS sequence"/>
</dbReference>
<dbReference type="AlphaFoldDB" id="A0A1M5NKD1"/>
<protein>
    <submittedName>
        <fullName evidence="2">Uncharacterized protein</fullName>
    </submittedName>
</protein>
<sequence length="139" mass="16824">MDLKKLEQFKDKIKEIKILENRILEMQQESEEIVSDVVRASSKSFPYTEHTIKITGVNIKRRDKIKRVTERLNDRKLKLYRELEEIENFIENIEDSKVRQIIELRYIKGMTWSMVALKVYGYPNGDTPRKRIKRYFKKN</sequence>
<keyword evidence="3" id="KW-1185">Reference proteome</keyword>
<dbReference type="STRING" id="1123350.SAMN02744040_00093"/>
<feature type="coiled-coil region" evidence="1">
    <location>
        <begin position="9"/>
        <end position="36"/>
    </location>
</feature>
<dbReference type="EMBL" id="FQXH01000005">
    <property type="protein sequence ID" value="SHG90064.1"/>
    <property type="molecule type" value="Genomic_DNA"/>
</dbReference>
<name>A0A1M5NKD1_9FIRM</name>
<keyword evidence="1" id="KW-0175">Coiled coil</keyword>
<evidence type="ECO:0000313" key="2">
    <source>
        <dbReference type="EMBL" id="SHG90064.1"/>
    </source>
</evidence>
<gene>
    <name evidence="2" type="ORF">SAMN02744040_00093</name>
</gene>
<evidence type="ECO:0000313" key="3">
    <source>
        <dbReference type="Proteomes" id="UP000242520"/>
    </source>
</evidence>
<proteinExistence type="predicted"/>
<reference evidence="3" key="1">
    <citation type="submission" date="2016-11" db="EMBL/GenBank/DDBJ databases">
        <authorList>
            <person name="Varghese N."/>
            <person name="Submissions S."/>
        </authorList>
    </citation>
    <scope>NUCLEOTIDE SEQUENCE [LARGE SCALE GENOMIC DNA]</scope>
    <source>
        <strain evidence="3">DSM 15285</strain>
    </source>
</reference>
<organism evidence="2 3">
    <name type="scientific">Tepidibacter thalassicus DSM 15285</name>
    <dbReference type="NCBI Taxonomy" id="1123350"/>
    <lineage>
        <taxon>Bacteria</taxon>
        <taxon>Bacillati</taxon>
        <taxon>Bacillota</taxon>
        <taxon>Clostridia</taxon>
        <taxon>Peptostreptococcales</taxon>
        <taxon>Peptostreptococcaceae</taxon>
        <taxon>Tepidibacter</taxon>
    </lineage>
</organism>